<dbReference type="FunFam" id="2.40.30.170:FF:000010">
    <property type="entry name" value="Efflux RND transporter periplasmic adaptor subunit"/>
    <property type="match status" value="1"/>
</dbReference>
<sequence>MKKFVTLAIILSFLGLMGYKVYQDILFPEPASNGPGQRAQAVSVEPVRTETLLHRAEITGTLVAETSFQVAPRVSGRLEKLHVDIGDRVARGDIIAELDSEEFAQEVHMATAELELARAALVESSSELEVARKDLDRSQRLFERGNLSQSELDQAQSVFDVRQSRHDVAQAQVRQRQAALEAARVRLEYTTIRARWSGDDPTRRAARRFVDEGDMLQANEPIVTIICTRNLKAVINVIERDYPFISTGQSAVIKPDAFSDLQLEGTIIRLAPLLEDATRQARAEVLVPNPDGRLAPGMFVRVQIELGQRPQATAVPSAALARRNGSHGVFVAHRDTMQAHFVPVRTGLQDGRLVEIIEPELEGYVVTSGRHLLVDGADIVVPEGFEE</sequence>
<dbReference type="RefSeq" id="WP_008871215.1">
    <property type="nucleotide sequence ID" value="NZ_ACJN02000003.1"/>
</dbReference>
<dbReference type="Gene3D" id="2.40.420.20">
    <property type="match status" value="1"/>
</dbReference>
<evidence type="ECO:0000259" key="2">
    <source>
        <dbReference type="Pfam" id="PF25876"/>
    </source>
</evidence>
<dbReference type="GO" id="GO:1990281">
    <property type="term" value="C:efflux pump complex"/>
    <property type="evidence" value="ECO:0007669"/>
    <property type="project" value="TreeGrafter"/>
</dbReference>
<dbReference type="NCBIfam" id="TIGR01730">
    <property type="entry name" value="RND_mfp"/>
    <property type="match status" value="1"/>
</dbReference>
<organism evidence="4 5">
    <name type="scientific">Desulfonatronospira thiodismutans ASO3-1</name>
    <dbReference type="NCBI Taxonomy" id="555779"/>
    <lineage>
        <taxon>Bacteria</taxon>
        <taxon>Pseudomonadati</taxon>
        <taxon>Thermodesulfobacteriota</taxon>
        <taxon>Desulfovibrionia</taxon>
        <taxon>Desulfovibrionales</taxon>
        <taxon>Desulfonatronovibrionaceae</taxon>
        <taxon>Desulfonatronospira</taxon>
    </lineage>
</organism>
<gene>
    <name evidence="4" type="ORF">Dthio_PD1205</name>
</gene>
<reference evidence="4" key="1">
    <citation type="submission" date="2010-05" db="EMBL/GenBank/DDBJ databases">
        <title>The draft genome of Desulfonatronospira thiodismutans ASO3-1.</title>
        <authorList>
            <consortium name="US DOE Joint Genome Institute (JGI-PGF)"/>
            <person name="Lucas S."/>
            <person name="Copeland A."/>
            <person name="Lapidus A."/>
            <person name="Cheng J.-F."/>
            <person name="Bruce D."/>
            <person name="Goodwin L."/>
            <person name="Pitluck S."/>
            <person name="Chertkov O."/>
            <person name="Brettin T."/>
            <person name="Detter J.C."/>
            <person name="Han C."/>
            <person name="Land M.L."/>
            <person name="Hauser L."/>
            <person name="Kyrpides N."/>
            <person name="Mikhailova N."/>
            <person name="Muyzer G."/>
            <person name="Woyke T."/>
        </authorList>
    </citation>
    <scope>NUCLEOTIDE SEQUENCE [LARGE SCALE GENOMIC DNA]</scope>
    <source>
        <strain evidence="4">ASO3-1</strain>
    </source>
</reference>
<protein>
    <submittedName>
        <fullName evidence="4">Efflux transporter, RND family, MFP subunit</fullName>
    </submittedName>
</protein>
<dbReference type="Gene3D" id="1.10.287.470">
    <property type="entry name" value="Helix hairpin bin"/>
    <property type="match status" value="1"/>
</dbReference>
<accession>D6ST50</accession>
<dbReference type="SUPFAM" id="SSF111369">
    <property type="entry name" value="HlyD-like secretion proteins"/>
    <property type="match status" value="1"/>
</dbReference>
<dbReference type="InterPro" id="IPR006143">
    <property type="entry name" value="RND_pump_MFP"/>
</dbReference>
<dbReference type="InterPro" id="IPR058624">
    <property type="entry name" value="MdtA-like_HH"/>
</dbReference>
<keyword evidence="5" id="KW-1185">Reference proteome</keyword>
<dbReference type="InterPro" id="IPR058792">
    <property type="entry name" value="Beta-barrel_RND_2"/>
</dbReference>
<dbReference type="EMBL" id="ACJN02000003">
    <property type="protein sequence ID" value="EFI33866.1"/>
    <property type="molecule type" value="Genomic_DNA"/>
</dbReference>
<dbReference type="Gene3D" id="2.40.50.100">
    <property type="match status" value="1"/>
</dbReference>
<dbReference type="AlphaFoldDB" id="D6ST50"/>
<dbReference type="PANTHER" id="PTHR30469">
    <property type="entry name" value="MULTIDRUG RESISTANCE PROTEIN MDTA"/>
    <property type="match status" value="1"/>
</dbReference>
<dbReference type="GO" id="GO:0015562">
    <property type="term" value="F:efflux transmembrane transporter activity"/>
    <property type="evidence" value="ECO:0007669"/>
    <property type="project" value="InterPro"/>
</dbReference>
<comment type="similarity">
    <text evidence="1">Belongs to the membrane fusion protein (MFP) (TC 8.A.1) family.</text>
</comment>
<evidence type="ECO:0000313" key="5">
    <source>
        <dbReference type="Proteomes" id="UP000005496"/>
    </source>
</evidence>
<feature type="domain" description="CusB-like beta-barrel" evidence="3">
    <location>
        <begin position="235"/>
        <end position="305"/>
    </location>
</feature>
<proteinExistence type="inferred from homology"/>
<dbReference type="Gene3D" id="2.40.30.170">
    <property type="match status" value="1"/>
</dbReference>
<dbReference type="Pfam" id="PF25954">
    <property type="entry name" value="Beta-barrel_RND_2"/>
    <property type="match status" value="1"/>
</dbReference>
<name>D6ST50_9BACT</name>
<evidence type="ECO:0000256" key="1">
    <source>
        <dbReference type="ARBA" id="ARBA00009477"/>
    </source>
</evidence>
<dbReference type="eggNOG" id="COG0845">
    <property type="taxonomic scope" value="Bacteria"/>
</dbReference>
<comment type="caution">
    <text evidence="4">The sequence shown here is derived from an EMBL/GenBank/DDBJ whole genome shotgun (WGS) entry which is preliminary data.</text>
</comment>
<evidence type="ECO:0000313" key="4">
    <source>
        <dbReference type="EMBL" id="EFI33866.1"/>
    </source>
</evidence>
<dbReference type="Pfam" id="PF25876">
    <property type="entry name" value="HH_MFP_RND"/>
    <property type="match status" value="1"/>
</dbReference>
<feature type="domain" description="Multidrug resistance protein MdtA-like alpha-helical hairpin" evidence="2">
    <location>
        <begin position="114"/>
        <end position="190"/>
    </location>
</feature>
<evidence type="ECO:0000259" key="3">
    <source>
        <dbReference type="Pfam" id="PF25954"/>
    </source>
</evidence>
<dbReference type="Proteomes" id="UP000005496">
    <property type="component" value="Unassembled WGS sequence"/>
</dbReference>